<proteinExistence type="predicted"/>
<dbReference type="InterPro" id="IPR036388">
    <property type="entry name" value="WH-like_DNA-bd_sf"/>
</dbReference>
<dbReference type="InterPro" id="IPR008920">
    <property type="entry name" value="TF_FadR/GntR_C"/>
</dbReference>
<dbReference type="SMART" id="SM00895">
    <property type="entry name" value="FCD"/>
    <property type="match status" value="1"/>
</dbReference>
<dbReference type="InterPro" id="IPR036390">
    <property type="entry name" value="WH_DNA-bd_sf"/>
</dbReference>
<feature type="compositionally biased region" description="Basic and acidic residues" evidence="4">
    <location>
        <begin position="1"/>
        <end position="13"/>
    </location>
</feature>
<evidence type="ECO:0000259" key="5">
    <source>
        <dbReference type="PROSITE" id="PS50949"/>
    </source>
</evidence>
<feature type="domain" description="HTH gntR-type" evidence="5">
    <location>
        <begin position="65"/>
        <end position="132"/>
    </location>
</feature>
<evidence type="ECO:0000313" key="6">
    <source>
        <dbReference type="EMBL" id="VVD34253.1"/>
    </source>
</evidence>
<dbReference type="PRINTS" id="PR00035">
    <property type="entry name" value="HTHGNTR"/>
</dbReference>
<sequence>MPERKSAAPEHAIKPAAKKRAVAGGKPNAGTGRAVKTTASKTPEQSQRAVSYESQSVAQTEPRNGNSSQQAYERLRHKIIESELTPGSYLLEQELALMLGVSRTPIREAAIRLQGEGLVEIVPRHGIRIVPTSVSDISHIYQVLTSLESTAAALVAARSGVDLSPLENACRKMTEALAEQDMQAWALADEAFHEALVQLGGNARLAQVVMNCRDQVHRVRRFTQRLRPHPQPKKSIDEHYEIIEAIRRGDAARASRLYRAHRERGWREQTAVLQQHGIHQA</sequence>
<reference evidence="6 7" key="1">
    <citation type="submission" date="2019-08" db="EMBL/GenBank/DDBJ databases">
        <authorList>
            <person name="Herpell B J."/>
        </authorList>
    </citation>
    <scope>NUCLEOTIDE SEQUENCE [LARGE SCALE GENOMIC DNA]</scope>
    <source>
        <strain evidence="7">Msb3</strain>
    </source>
</reference>
<evidence type="ECO:0000256" key="4">
    <source>
        <dbReference type="SAM" id="MobiDB-lite"/>
    </source>
</evidence>
<feature type="compositionally biased region" description="Polar residues" evidence="4">
    <location>
        <begin position="37"/>
        <end position="71"/>
    </location>
</feature>
<dbReference type="GO" id="GO:0003677">
    <property type="term" value="F:DNA binding"/>
    <property type="evidence" value="ECO:0007669"/>
    <property type="project" value="UniProtKB-KW"/>
</dbReference>
<dbReference type="InterPro" id="IPR000524">
    <property type="entry name" value="Tscrpt_reg_HTH_GntR"/>
</dbReference>
<dbReference type="SUPFAM" id="SSF48008">
    <property type="entry name" value="GntR ligand-binding domain-like"/>
    <property type="match status" value="1"/>
</dbReference>
<dbReference type="AlphaFoldDB" id="A0A5Q4ZND7"/>
<dbReference type="InterPro" id="IPR011711">
    <property type="entry name" value="GntR_C"/>
</dbReference>
<dbReference type="Proteomes" id="UP000325811">
    <property type="component" value="Chromosome II"/>
</dbReference>
<accession>A0A5Q4ZND7</accession>
<keyword evidence="1" id="KW-0805">Transcription regulation</keyword>
<evidence type="ECO:0000256" key="3">
    <source>
        <dbReference type="ARBA" id="ARBA00023163"/>
    </source>
</evidence>
<dbReference type="Gene3D" id="1.20.120.530">
    <property type="entry name" value="GntR ligand-binding domain-like"/>
    <property type="match status" value="1"/>
</dbReference>
<gene>
    <name evidence="6" type="ORF">PDMSB3_2969</name>
</gene>
<keyword evidence="7" id="KW-1185">Reference proteome</keyword>
<dbReference type="PROSITE" id="PS50949">
    <property type="entry name" value="HTH_GNTR"/>
    <property type="match status" value="1"/>
</dbReference>
<dbReference type="PANTHER" id="PTHR43537:SF5">
    <property type="entry name" value="UXU OPERON TRANSCRIPTIONAL REGULATOR"/>
    <property type="match status" value="1"/>
</dbReference>
<evidence type="ECO:0000313" key="7">
    <source>
        <dbReference type="Proteomes" id="UP000325811"/>
    </source>
</evidence>
<dbReference type="Pfam" id="PF00392">
    <property type="entry name" value="GntR"/>
    <property type="match status" value="1"/>
</dbReference>
<dbReference type="KEGG" id="pdio:PDMSB3_2969.1"/>
<name>A0A5Q4ZND7_9BURK</name>
<organism evidence="6 7">
    <name type="scientific">Paraburkholderia dioscoreae</name>
    <dbReference type="NCBI Taxonomy" id="2604047"/>
    <lineage>
        <taxon>Bacteria</taxon>
        <taxon>Pseudomonadati</taxon>
        <taxon>Pseudomonadota</taxon>
        <taxon>Betaproteobacteria</taxon>
        <taxon>Burkholderiales</taxon>
        <taxon>Burkholderiaceae</taxon>
        <taxon>Paraburkholderia</taxon>
    </lineage>
</organism>
<dbReference type="SMART" id="SM00345">
    <property type="entry name" value="HTH_GNTR"/>
    <property type="match status" value="1"/>
</dbReference>
<evidence type="ECO:0000256" key="2">
    <source>
        <dbReference type="ARBA" id="ARBA00023125"/>
    </source>
</evidence>
<dbReference type="SUPFAM" id="SSF46785">
    <property type="entry name" value="Winged helix' DNA-binding domain"/>
    <property type="match status" value="1"/>
</dbReference>
<dbReference type="Pfam" id="PF07729">
    <property type="entry name" value="FCD"/>
    <property type="match status" value="1"/>
</dbReference>
<evidence type="ECO:0000256" key="1">
    <source>
        <dbReference type="ARBA" id="ARBA00023015"/>
    </source>
</evidence>
<dbReference type="GO" id="GO:0003700">
    <property type="term" value="F:DNA-binding transcription factor activity"/>
    <property type="evidence" value="ECO:0007669"/>
    <property type="project" value="InterPro"/>
</dbReference>
<feature type="region of interest" description="Disordered" evidence="4">
    <location>
        <begin position="1"/>
        <end position="71"/>
    </location>
</feature>
<protein>
    <submittedName>
        <fullName evidence="6">Transcriptional regulator</fullName>
    </submittedName>
</protein>
<keyword evidence="2" id="KW-0238">DNA-binding</keyword>
<dbReference type="Gene3D" id="1.10.10.10">
    <property type="entry name" value="Winged helix-like DNA-binding domain superfamily/Winged helix DNA-binding domain"/>
    <property type="match status" value="1"/>
</dbReference>
<dbReference type="CDD" id="cd07377">
    <property type="entry name" value="WHTH_GntR"/>
    <property type="match status" value="1"/>
</dbReference>
<dbReference type="EMBL" id="LR699554">
    <property type="protein sequence ID" value="VVD34253.1"/>
    <property type="molecule type" value="Genomic_DNA"/>
</dbReference>
<keyword evidence="3" id="KW-0804">Transcription</keyword>
<dbReference type="RefSeq" id="WP_007178277.1">
    <property type="nucleotide sequence ID" value="NZ_LR699554.1"/>
</dbReference>
<dbReference type="PANTHER" id="PTHR43537">
    <property type="entry name" value="TRANSCRIPTIONAL REGULATOR, GNTR FAMILY"/>
    <property type="match status" value="1"/>
</dbReference>